<protein>
    <recommendedName>
        <fullName evidence="2">BCNT-C domain-containing protein</fullName>
    </recommendedName>
</protein>
<evidence type="ECO:0000259" key="2">
    <source>
        <dbReference type="PROSITE" id="PS51279"/>
    </source>
</evidence>
<dbReference type="PANTHER" id="PTHR48295:SF1">
    <property type="entry name" value="SWR1-COMPLEX PROTEIN 5"/>
    <property type="match status" value="1"/>
</dbReference>
<dbReference type="EMBL" id="GIBP01006508">
    <property type="protein sequence ID" value="NDV35477.1"/>
    <property type="molecule type" value="Transcribed_RNA"/>
</dbReference>
<organism evidence="3">
    <name type="scientific">Arcella intermedia</name>
    <dbReference type="NCBI Taxonomy" id="1963864"/>
    <lineage>
        <taxon>Eukaryota</taxon>
        <taxon>Amoebozoa</taxon>
        <taxon>Tubulinea</taxon>
        <taxon>Elardia</taxon>
        <taxon>Arcellinida</taxon>
        <taxon>Sphaerothecina</taxon>
        <taxon>Arcellidae</taxon>
        <taxon>Arcella</taxon>
    </lineage>
</organism>
<accession>A0A6B2LF65</accession>
<dbReference type="InterPro" id="IPR011421">
    <property type="entry name" value="BCNT-C"/>
</dbReference>
<dbReference type="AlphaFoldDB" id="A0A6B2LF65"/>
<feature type="compositionally biased region" description="Basic and acidic residues" evidence="1">
    <location>
        <begin position="1"/>
        <end position="18"/>
    </location>
</feature>
<feature type="region of interest" description="Disordered" evidence="1">
    <location>
        <begin position="1"/>
        <end position="100"/>
    </location>
</feature>
<evidence type="ECO:0000313" key="3">
    <source>
        <dbReference type="EMBL" id="NDV35477.1"/>
    </source>
</evidence>
<dbReference type="Pfam" id="PF07572">
    <property type="entry name" value="BCNT"/>
    <property type="match status" value="1"/>
</dbReference>
<sequence length="234" mass="26324">MTRKRTREERDKQEEKVETPQSLAKKAKAFQDADAIWAEMKGTTKKPEAATAPTSGGDIGWNLLQKKVTKTNERVATPMPKKETTKGASSSALSALFPAEPKDNKSMEDLWAEFNEGKYVAPTTTQLDQTFSFAGENIRVGATVDTQETSTKKGTNLADLVSNLTAQPKKLSTVQKSSMDWSQFKNEKGIVEELEQAKKDGYLEKQAFLQRSDLRKYENEKNLRNKERARKKEL</sequence>
<evidence type="ECO:0000256" key="1">
    <source>
        <dbReference type="SAM" id="MobiDB-lite"/>
    </source>
</evidence>
<proteinExistence type="predicted"/>
<dbReference type="PROSITE" id="PS51279">
    <property type="entry name" value="BCNT_C"/>
    <property type="match status" value="1"/>
</dbReference>
<reference evidence="3" key="1">
    <citation type="journal article" date="2020" name="J. Eukaryot. Microbiol.">
        <title>De novo Sequencing, Assembly and Annotation of the Transcriptome for the Free-Living Testate Amoeba Arcella intermedia.</title>
        <authorList>
            <person name="Ribeiro G.M."/>
            <person name="Porfirio-Sousa A.L."/>
            <person name="Maurer-Alcala X.X."/>
            <person name="Katz L.A."/>
            <person name="Lahr D.J.G."/>
        </authorList>
    </citation>
    <scope>NUCLEOTIDE SEQUENCE</scope>
</reference>
<feature type="domain" description="BCNT-C" evidence="2">
    <location>
        <begin position="151"/>
        <end position="230"/>
    </location>
</feature>
<dbReference type="PANTHER" id="PTHR48295">
    <property type="entry name" value="CRANIOFACIAL DEVELOPMENT PROTEIN 1"/>
    <property type="match status" value="1"/>
</dbReference>
<dbReference type="InterPro" id="IPR027124">
    <property type="entry name" value="Swc5/CFDP1/2"/>
</dbReference>
<name>A0A6B2LF65_9EUKA</name>